<evidence type="ECO:0000313" key="3">
    <source>
        <dbReference type="EMBL" id="KAH3673216.1"/>
    </source>
</evidence>
<comment type="similarity">
    <text evidence="1">Belongs to the SIP5 family.</text>
</comment>
<dbReference type="GO" id="GO:0005737">
    <property type="term" value="C:cytoplasm"/>
    <property type="evidence" value="ECO:0007669"/>
    <property type="project" value="TreeGrafter"/>
</dbReference>
<gene>
    <name evidence="3" type="ORF">WICMUC_003834</name>
</gene>
<feature type="region of interest" description="Disordered" evidence="2">
    <location>
        <begin position="1"/>
        <end position="46"/>
    </location>
</feature>
<evidence type="ECO:0008006" key="5">
    <source>
        <dbReference type="Google" id="ProtNLM"/>
    </source>
</evidence>
<dbReference type="AlphaFoldDB" id="A0A9P8TBP6"/>
<reference evidence="3" key="2">
    <citation type="submission" date="2021-01" db="EMBL/GenBank/DDBJ databases">
        <authorList>
            <person name="Schikora-Tamarit M.A."/>
        </authorList>
    </citation>
    <scope>NUCLEOTIDE SEQUENCE</scope>
    <source>
        <strain evidence="3">CBS6341</strain>
    </source>
</reference>
<reference evidence="3" key="1">
    <citation type="journal article" date="2021" name="Open Biol.">
        <title>Shared evolutionary footprints suggest mitochondrial oxidative damage underlies multiple complex I losses in fungi.</title>
        <authorList>
            <person name="Schikora-Tamarit M.A."/>
            <person name="Marcet-Houben M."/>
            <person name="Nosek J."/>
            <person name="Gabaldon T."/>
        </authorList>
    </citation>
    <scope>NUCLEOTIDE SEQUENCE</scope>
    <source>
        <strain evidence="3">CBS6341</strain>
    </source>
</reference>
<proteinExistence type="inferred from homology"/>
<dbReference type="OrthoDB" id="21471at2759"/>
<evidence type="ECO:0000256" key="1">
    <source>
        <dbReference type="ARBA" id="ARBA00010402"/>
    </source>
</evidence>
<protein>
    <recommendedName>
        <fullName evidence="5">Protein SIP5</fullName>
    </recommendedName>
</protein>
<keyword evidence="4" id="KW-1185">Reference proteome</keyword>
<dbReference type="PANTHER" id="PTHR31315">
    <property type="entry name" value="PROTEIN SIP5"/>
    <property type="match status" value="1"/>
</dbReference>
<comment type="caution">
    <text evidence="3">The sequence shown here is derived from an EMBL/GenBank/DDBJ whole genome shotgun (WGS) entry which is preliminary data.</text>
</comment>
<dbReference type="Proteomes" id="UP000769528">
    <property type="component" value="Unassembled WGS sequence"/>
</dbReference>
<dbReference type="PANTHER" id="PTHR31315:SF1">
    <property type="entry name" value="PROTEIN SIP5"/>
    <property type="match status" value="1"/>
</dbReference>
<accession>A0A9P8TBP6</accession>
<feature type="compositionally biased region" description="Polar residues" evidence="2">
    <location>
        <begin position="35"/>
        <end position="46"/>
    </location>
</feature>
<name>A0A9P8TBP6_9ASCO</name>
<organism evidence="3 4">
    <name type="scientific">Wickerhamomyces mucosus</name>
    <dbReference type="NCBI Taxonomy" id="1378264"/>
    <lineage>
        <taxon>Eukaryota</taxon>
        <taxon>Fungi</taxon>
        <taxon>Dikarya</taxon>
        <taxon>Ascomycota</taxon>
        <taxon>Saccharomycotina</taxon>
        <taxon>Saccharomycetes</taxon>
        <taxon>Phaffomycetales</taxon>
        <taxon>Wickerhamomycetaceae</taxon>
        <taxon>Wickerhamomyces</taxon>
    </lineage>
</organism>
<dbReference type="InterPro" id="IPR039301">
    <property type="entry name" value="Sip5/DA2"/>
</dbReference>
<feature type="compositionally biased region" description="Basic and acidic residues" evidence="2">
    <location>
        <begin position="1"/>
        <end position="11"/>
    </location>
</feature>
<evidence type="ECO:0000256" key="2">
    <source>
        <dbReference type="SAM" id="MobiDB-lite"/>
    </source>
</evidence>
<dbReference type="CDD" id="cd24139">
    <property type="entry name" value="SIP5-like"/>
    <property type="match status" value="1"/>
</dbReference>
<sequence>MGNVPGKEERPSGGIATSRRRGSSVSSTFSHLHSNKNARANSSKGNTLSLYTKKQSTKDLEIFKEAHSLGLVVKYDENVDGGYLAPYGIYNSNLDYNISIVKDCIIERRMAPFYLPLQDYSPDWSDQKLVELIDSLRLHALPHEAGDEDEDLNYDIDGVDESLLSRKELKKHLSKKFNKELKLKRIKYQENEQSRYLKERSTSEQASSDDLKLFLYRTVVECPICFLYYPKWINVTRCCNQAICSECFVQIKRLDPHFPHDSDDDTHDEHKKDVNLLQSEQASCPYCATSNFGITYLQPTEFRTGLGGISPSSFTNGAIHHSAINRHHNSISENEELTVNVSSSIEIQENYIEQSQRKNSTIARRRGSLPANHPYVITTDYIRPDWEQKLLSARAKLAKKAAAASAIHASNLLVNETEQQIEERMIEEAMRLSLIDEETRKRRESSSRRL</sequence>
<evidence type="ECO:0000313" key="4">
    <source>
        <dbReference type="Proteomes" id="UP000769528"/>
    </source>
</evidence>
<feature type="compositionally biased region" description="Low complexity" evidence="2">
    <location>
        <begin position="23"/>
        <end position="32"/>
    </location>
</feature>
<dbReference type="EMBL" id="JAEUBF010001036">
    <property type="protein sequence ID" value="KAH3673216.1"/>
    <property type="molecule type" value="Genomic_DNA"/>
</dbReference>